<dbReference type="Pfam" id="PF07702">
    <property type="entry name" value="UTRA"/>
    <property type="match status" value="1"/>
</dbReference>
<dbReference type="InterPro" id="IPR028978">
    <property type="entry name" value="Chorismate_lyase_/UTRA_dom_sf"/>
</dbReference>
<dbReference type="InterPro" id="IPR000524">
    <property type="entry name" value="Tscrpt_reg_HTH_GntR"/>
</dbReference>
<dbReference type="AlphaFoldDB" id="A0AAU9ED98"/>
<reference evidence="6" key="1">
    <citation type="journal article" date="2023" name="Arch. Microbiol.">
        <title>Desulfoferula mesophilus gen. nov. sp. nov., a mesophilic sulfate-reducing bacterium isolated from a brackish lake sediment.</title>
        <authorList>
            <person name="Watanabe T."/>
            <person name="Yabe T."/>
            <person name="Tsuji J.M."/>
            <person name="Fukui M."/>
        </authorList>
    </citation>
    <scope>NUCLEOTIDE SEQUENCE [LARGE SCALE GENOMIC DNA]</scope>
    <source>
        <strain evidence="6">12FAK</strain>
    </source>
</reference>
<evidence type="ECO:0000259" key="4">
    <source>
        <dbReference type="PROSITE" id="PS50949"/>
    </source>
</evidence>
<accession>A0AAU9ED98</accession>
<keyword evidence="1" id="KW-0805">Transcription regulation</keyword>
<feature type="domain" description="HTH gntR-type" evidence="4">
    <location>
        <begin position="13"/>
        <end position="81"/>
    </location>
</feature>
<dbReference type="GO" id="GO:0003700">
    <property type="term" value="F:DNA-binding transcription factor activity"/>
    <property type="evidence" value="ECO:0007669"/>
    <property type="project" value="InterPro"/>
</dbReference>
<evidence type="ECO:0000256" key="2">
    <source>
        <dbReference type="ARBA" id="ARBA00023125"/>
    </source>
</evidence>
<dbReference type="Proteomes" id="UP001366166">
    <property type="component" value="Chromosome"/>
</dbReference>
<dbReference type="Gene3D" id="1.10.10.10">
    <property type="entry name" value="Winged helix-like DNA-binding domain superfamily/Winged helix DNA-binding domain"/>
    <property type="match status" value="1"/>
</dbReference>
<evidence type="ECO:0000256" key="1">
    <source>
        <dbReference type="ARBA" id="ARBA00023015"/>
    </source>
</evidence>
<dbReference type="SUPFAM" id="SSF64288">
    <property type="entry name" value="Chorismate lyase-like"/>
    <property type="match status" value="1"/>
</dbReference>
<proteinExistence type="predicted"/>
<dbReference type="SUPFAM" id="SSF46785">
    <property type="entry name" value="Winged helix' DNA-binding domain"/>
    <property type="match status" value="1"/>
</dbReference>
<gene>
    <name evidence="5" type="ORF">FAK_22020</name>
</gene>
<dbReference type="Gene3D" id="3.40.1410.10">
    <property type="entry name" value="Chorismate lyase-like"/>
    <property type="match status" value="1"/>
</dbReference>
<sequence>MPETNEILRRGAAPLYFKVASVIRKRIESAQFCKGERLPSLDALAEEFRVSRVTARQAVNLLEEDGLIWRKQGKGTFVTRQPRDRHWFNLQTEWANLIKLLEGTRIKFLCSSENKACPELGPDEGFLAPTYCYSRRVSIKDQTPYCVIDVYLDQRVFQMARNAFESELVLAVLDRLEEVQIKRAHQVLTIGTADIDSAELLNISLDTPVANVRRVVTDQDDTVIYVGDVVYRGDFVKLDIELI</sequence>
<keyword evidence="3" id="KW-0804">Transcription</keyword>
<dbReference type="PROSITE" id="PS50949">
    <property type="entry name" value="HTH_GNTR"/>
    <property type="match status" value="1"/>
</dbReference>
<dbReference type="InterPro" id="IPR011663">
    <property type="entry name" value="UTRA"/>
</dbReference>
<dbReference type="InterPro" id="IPR036390">
    <property type="entry name" value="WH_DNA-bd_sf"/>
</dbReference>
<organism evidence="5 6">
    <name type="scientific">Desulfoferula mesophila</name>
    <dbReference type="NCBI Taxonomy" id="3058419"/>
    <lineage>
        <taxon>Bacteria</taxon>
        <taxon>Pseudomonadati</taxon>
        <taxon>Thermodesulfobacteriota</taxon>
        <taxon>Desulfarculia</taxon>
        <taxon>Desulfarculales</taxon>
        <taxon>Desulfarculaceae</taxon>
        <taxon>Desulfoferula</taxon>
    </lineage>
</organism>
<dbReference type="EMBL" id="AP028679">
    <property type="protein sequence ID" value="BEQ15136.1"/>
    <property type="molecule type" value="Genomic_DNA"/>
</dbReference>
<dbReference type="GO" id="GO:0045892">
    <property type="term" value="P:negative regulation of DNA-templated transcription"/>
    <property type="evidence" value="ECO:0007669"/>
    <property type="project" value="TreeGrafter"/>
</dbReference>
<dbReference type="SMART" id="SM00345">
    <property type="entry name" value="HTH_GNTR"/>
    <property type="match status" value="1"/>
</dbReference>
<keyword evidence="2" id="KW-0238">DNA-binding</keyword>
<dbReference type="CDD" id="cd07377">
    <property type="entry name" value="WHTH_GntR"/>
    <property type="match status" value="1"/>
</dbReference>
<keyword evidence="6" id="KW-1185">Reference proteome</keyword>
<dbReference type="RefSeq" id="WP_338599134.1">
    <property type="nucleotide sequence ID" value="NZ_AP028679.1"/>
</dbReference>
<name>A0AAU9ED98_9BACT</name>
<dbReference type="PRINTS" id="PR00035">
    <property type="entry name" value="HTHGNTR"/>
</dbReference>
<dbReference type="InterPro" id="IPR050679">
    <property type="entry name" value="Bact_HTH_transcr_reg"/>
</dbReference>
<dbReference type="PANTHER" id="PTHR44846:SF1">
    <property type="entry name" value="MANNOSYL-D-GLYCERATE TRANSPORT_METABOLISM SYSTEM REPRESSOR MNGR-RELATED"/>
    <property type="match status" value="1"/>
</dbReference>
<dbReference type="InterPro" id="IPR036388">
    <property type="entry name" value="WH-like_DNA-bd_sf"/>
</dbReference>
<evidence type="ECO:0000313" key="6">
    <source>
        <dbReference type="Proteomes" id="UP001366166"/>
    </source>
</evidence>
<dbReference type="Pfam" id="PF00392">
    <property type="entry name" value="GntR"/>
    <property type="match status" value="1"/>
</dbReference>
<dbReference type="GO" id="GO:0003677">
    <property type="term" value="F:DNA binding"/>
    <property type="evidence" value="ECO:0007669"/>
    <property type="project" value="UniProtKB-KW"/>
</dbReference>
<dbReference type="KEGG" id="dmp:FAK_22020"/>
<protein>
    <submittedName>
        <fullName evidence="5">GntR family transcriptional regulator</fullName>
    </submittedName>
</protein>
<evidence type="ECO:0000313" key="5">
    <source>
        <dbReference type="EMBL" id="BEQ15136.1"/>
    </source>
</evidence>
<evidence type="ECO:0000256" key="3">
    <source>
        <dbReference type="ARBA" id="ARBA00023163"/>
    </source>
</evidence>
<dbReference type="PANTHER" id="PTHR44846">
    <property type="entry name" value="MANNOSYL-D-GLYCERATE TRANSPORT/METABOLISM SYSTEM REPRESSOR MNGR-RELATED"/>
    <property type="match status" value="1"/>
</dbReference>
<dbReference type="SMART" id="SM00866">
    <property type="entry name" value="UTRA"/>
    <property type="match status" value="1"/>
</dbReference>